<dbReference type="Gene3D" id="3.90.1530.30">
    <property type="match status" value="1"/>
</dbReference>
<evidence type="ECO:0000313" key="9">
    <source>
        <dbReference type="Proteomes" id="UP000053784"/>
    </source>
</evidence>
<keyword evidence="6" id="KW-0175">Coiled coil</keyword>
<feature type="coiled-coil region" evidence="6">
    <location>
        <begin position="113"/>
        <end position="150"/>
    </location>
</feature>
<dbReference type="FunFam" id="3.90.1530.30:FF:000001">
    <property type="entry name" value="Chromosome partitioning protein ParB"/>
    <property type="match status" value="1"/>
</dbReference>
<evidence type="ECO:0000256" key="4">
    <source>
        <dbReference type="ARBA" id="ARBA00023125"/>
    </source>
</evidence>
<proteinExistence type="inferred from homology"/>
<dbReference type="OrthoDB" id="9802051at2"/>
<protein>
    <recommendedName>
        <fullName evidence="2">Probable chromosome-partitioning protein ParB</fullName>
    </recommendedName>
</protein>
<feature type="domain" description="ParB-like N-terminal" evidence="7">
    <location>
        <begin position="40"/>
        <end position="130"/>
    </location>
</feature>
<dbReference type="GO" id="GO:0007059">
    <property type="term" value="P:chromosome segregation"/>
    <property type="evidence" value="ECO:0007669"/>
    <property type="project" value="UniProtKB-KW"/>
</dbReference>
<dbReference type="STRING" id="1179155.CF67_17020"/>
<dbReference type="PANTHER" id="PTHR33375:SF1">
    <property type="entry name" value="CHROMOSOME-PARTITIONING PROTEIN PARB-RELATED"/>
    <property type="match status" value="1"/>
</dbReference>
<gene>
    <name evidence="8" type="primary">parB</name>
    <name evidence="8" type="ORF">CF67_17020</name>
</gene>
<dbReference type="SUPFAM" id="SSF110849">
    <property type="entry name" value="ParB/Sulfiredoxin"/>
    <property type="match status" value="1"/>
</dbReference>
<dbReference type="Gene3D" id="1.10.10.2830">
    <property type="match status" value="1"/>
</dbReference>
<evidence type="ECO:0000313" key="8">
    <source>
        <dbReference type="EMBL" id="KEY91469.1"/>
    </source>
</evidence>
<comment type="function">
    <text evidence="5">Involved in chromosome partition. Localize to both poles of the predivisional cell following completion of DNA replication. Binds to the DNA origin of replication.</text>
</comment>
<dbReference type="SMART" id="SM00470">
    <property type="entry name" value="ParB"/>
    <property type="match status" value="1"/>
</dbReference>
<dbReference type="Proteomes" id="UP000053784">
    <property type="component" value="Unassembled WGS sequence"/>
</dbReference>
<dbReference type="EMBL" id="JGVK01000009">
    <property type="protein sequence ID" value="KEY91469.1"/>
    <property type="molecule type" value="Genomic_DNA"/>
</dbReference>
<evidence type="ECO:0000256" key="6">
    <source>
        <dbReference type="SAM" id="Coils"/>
    </source>
</evidence>
<dbReference type="InterPro" id="IPR003115">
    <property type="entry name" value="ParB_N"/>
</dbReference>
<organism evidence="8 9">
    <name type="scientific">Candidatus Photodesmus blepharonis</name>
    <dbReference type="NCBI Taxonomy" id="1179155"/>
    <lineage>
        <taxon>Bacteria</taxon>
        <taxon>Pseudomonadati</taxon>
        <taxon>Pseudomonadota</taxon>
        <taxon>Gammaproteobacteria</taxon>
        <taxon>Vibrionales</taxon>
        <taxon>Vibrionaceae</taxon>
        <taxon>Candidatus Photodesmus</taxon>
    </lineage>
</organism>
<dbReference type="RefSeq" id="WP_034413571.1">
    <property type="nucleotide sequence ID" value="NZ_JGVK01000009.1"/>
</dbReference>
<evidence type="ECO:0000259" key="7">
    <source>
        <dbReference type="SMART" id="SM00470"/>
    </source>
</evidence>
<dbReference type="GO" id="GO:0045881">
    <property type="term" value="P:positive regulation of sporulation resulting in formation of a cellular spore"/>
    <property type="evidence" value="ECO:0007669"/>
    <property type="project" value="TreeGrafter"/>
</dbReference>
<dbReference type="InterPro" id="IPR050336">
    <property type="entry name" value="Chromosome_partition/occlusion"/>
</dbReference>
<dbReference type="GO" id="GO:0005694">
    <property type="term" value="C:chromosome"/>
    <property type="evidence" value="ECO:0007669"/>
    <property type="project" value="TreeGrafter"/>
</dbReference>
<dbReference type="GO" id="GO:0003677">
    <property type="term" value="F:DNA binding"/>
    <property type="evidence" value="ECO:0007669"/>
    <property type="project" value="UniProtKB-KW"/>
</dbReference>
<reference evidence="8 9" key="1">
    <citation type="submission" date="2014-03" db="EMBL/GenBank/DDBJ databases">
        <title>Selection and divergence in the genomes of co-occurring obligate luminous symbionts with specific hosts.</title>
        <authorList>
            <person name="Hendry T.A."/>
            <person name="de Wet J.R."/>
            <person name="Dunlap P.V."/>
        </authorList>
    </citation>
    <scope>NUCLEOTIDE SEQUENCE [LARGE SCALE GENOMIC DNA]</scope>
    <source>
        <strain evidence="8 9">Ppalp.1</strain>
    </source>
</reference>
<dbReference type="NCBIfam" id="TIGR00180">
    <property type="entry name" value="parB_part"/>
    <property type="match status" value="1"/>
</dbReference>
<keyword evidence="9" id="KW-1185">Reference proteome</keyword>
<accession>A0A084CNU0</accession>
<dbReference type="InterPro" id="IPR041468">
    <property type="entry name" value="HTH_ParB/Spo0J"/>
</dbReference>
<dbReference type="Pfam" id="PF17762">
    <property type="entry name" value="HTH_ParB"/>
    <property type="match status" value="1"/>
</dbReference>
<dbReference type="FunFam" id="1.10.10.2830:FF:000001">
    <property type="entry name" value="Chromosome partitioning protein ParB"/>
    <property type="match status" value="1"/>
</dbReference>
<name>A0A084CNU0_9GAMM</name>
<dbReference type="InterPro" id="IPR004437">
    <property type="entry name" value="ParB/RepB/Spo0J"/>
</dbReference>
<dbReference type="CDD" id="cd16393">
    <property type="entry name" value="SPO0J_N"/>
    <property type="match status" value="1"/>
</dbReference>
<comment type="similarity">
    <text evidence="1">Belongs to the ParB family.</text>
</comment>
<evidence type="ECO:0000256" key="5">
    <source>
        <dbReference type="ARBA" id="ARBA00025472"/>
    </source>
</evidence>
<evidence type="ECO:0000256" key="2">
    <source>
        <dbReference type="ARBA" id="ARBA00022372"/>
    </source>
</evidence>
<dbReference type="PANTHER" id="PTHR33375">
    <property type="entry name" value="CHROMOSOME-PARTITIONING PROTEIN PARB-RELATED"/>
    <property type="match status" value="1"/>
</dbReference>
<evidence type="ECO:0000256" key="3">
    <source>
        <dbReference type="ARBA" id="ARBA00022829"/>
    </source>
</evidence>
<keyword evidence="4" id="KW-0238">DNA-binding</keyword>
<sequence>MSKRGLGKGLEALLATSSLVHEKQYLISRKEKLSSDSELVDLSISQLKPGIYQPRKNIVPKTLEELADSIRSQGIIQPILVRLIDQDYFEIIAGERRWRAAKQVGLKKVPCLIKKIEDRSAIAIALIENIQRENLNVIDTAKALEQLQDQFKLTHQQIAHAIGKSRAAVSNLLRLNQLDAFVKDLVQKKMLEMGHARALLMLDREKQAKIAKMVASKKLTVRQTEQLVKKSLQGPFELEKTTRERGGIDTHQISYGLSKVLGAKVSIICSGGGKSKITITLDGYQKLERLIAKLKA</sequence>
<dbReference type="eggNOG" id="COG1475">
    <property type="taxonomic scope" value="Bacteria"/>
</dbReference>
<dbReference type="Pfam" id="PF02195">
    <property type="entry name" value="ParB_N"/>
    <property type="match status" value="1"/>
</dbReference>
<evidence type="ECO:0000256" key="1">
    <source>
        <dbReference type="ARBA" id="ARBA00006295"/>
    </source>
</evidence>
<dbReference type="AlphaFoldDB" id="A0A084CNU0"/>
<keyword evidence="3" id="KW-0159">Chromosome partition</keyword>
<dbReference type="InterPro" id="IPR036086">
    <property type="entry name" value="ParB/Sulfiredoxin_sf"/>
</dbReference>
<comment type="caution">
    <text evidence="8">The sequence shown here is derived from an EMBL/GenBank/DDBJ whole genome shotgun (WGS) entry which is preliminary data.</text>
</comment>